<dbReference type="AlphaFoldDB" id="A0A9P7UPP8"/>
<accession>A0A9P7UPP8</accession>
<organism evidence="2 3">
    <name type="scientific">Marasmius oreades</name>
    <name type="common">fairy-ring Marasmius</name>
    <dbReference type="NCBI Taxonomy" id="181124"/>
    <lineage>
        <taxon>Eukaryota</taxon>
        <taxon>Fungi</taxon>
        <taxon>Dikarya</taxon>
        <taxon>Basidiomycota</taxon>
        <taxon>Agaricomycotina</taxon>
        <taxon>Agaricomycetes</taxon>
        <taxon>Agaricomycetidae</taxon>
        <taxon>Agaricales</taxon>
        <taxon>Marasmiineae</taxon>
        <taxon>Marasmiaceae</taxon>
        <taxon>Marasmius</taxon>
    </lineage>
</organism>
<dbReference type="Proteomes" id="UP001049176">
    <property type="component" value="Chromosome 7"/>
</dbReference>
<feature type="region of interest" description="Disordered" evidence="1">
    <location>
        <begin position="1"/>
        <end position="37"/>
    </location>
</feature>
<name>A0A9P7UPP8_9AGAR</name>
<evidence type="ECO:0000313" key="2">
    <source>
        <dbReference type="EMBL" id="KAG7089508.1"/>
    </source>
</evidence>
<comment type="caution">
    <text evidence="2">The sequence shown here is derived from an EMBL/GenBank/DDBJ whole genome shotgun (WGS) entry which is preliminary data.</text>
</comment>
<sequence length="100" mass="11285">MTLEPDDALRTPEPLWSSYGSRTIMSDNTGSPSDRHSRFDMFLPTRIGTFEAEEPATIRTLHRSLMFHDFFPARPSARSIRLLVPSASNSPSKGQSFQEI</sequence>
<dbReference type="EMBL" id="CM032187">
    <property type="protein sequence ID" value="KAG7089508.1"/>
    <property type="molecule type" value="Genomic_DNA"/>
</dbReference>
<proteinExistence type="predicted"/>
<feature type="compositionally biased region" description="Polar residues" evidence="1">
    <location>
        <begin position="18"/>
        <end position="32"/>
    </location>
</feature>
<dbReference type="GeneID" id="66080261"/>
<dbReference type="KEGG" id="more:E1B28_011186"/>
<gene>
    <name evidence="2" type="ORF">E1B28_011186</name>
</gene>
<dbReference type="RefSeq" id="XP_043005978.1">
    <property type="nucleotide sequence ID" value="XM_043156193.1"/>
</dbReference>
<protein>
    <submittedName>
        <fullName evidence="2">Uncharacterized protein</fullName>
    </submittedName>
</protein>
<evidence type="ECO:0000256" key="1">
    <source>
        <dbReference type="SAM" id="MobiDB-lite"/>
    </source>
</evidence>
<reference evidence="2" key="1">
    <citation type="journal article" date="2021" name="Genome Biol. Evol.">
        <title>The assembled and annotated genome of the fairy-ring fungus Marasmius oreades.</title>
        <authorList>
            <person name="Hiltunen M."/>
            <person name="Ament-Velasquez S.L."/>
            <person name="Johannesson H."/>
        </authorList>
    </citation>
    <scope>NUCLEOTIDE SEQUENCE</scope>
    <source>
        <strain evidence="2">03SP1</strain>
    </source>
</reference>
<evidence type="ECO:0000313" key="3">
    <source>
        <dbReference type="Proteomes" id="UP001049176"/>
    </source>
</evidence>
<keyword evidence="3" id="KW-1185">Reference proteome</keyword>